<name>A0AB34JU69_PRYPA</name>
<dbReference type="PROSITE" id="PS00022">
    <property type="entry name" value="EGF_1"/>
    <property type="match status" value="2"/>
</dbReference>
<organism evidence="4 5">
    <name type="scientific">Prymnesium parvum</name>
    <name type="common">Toxic golden alga</name>
    <dbReference type="NCBI Taxonomy" id="97485"/>
    <lineage>
        <taxon>Eukaryota</taxon>
        <taxon>Haptista</taxon>
        <taxon>Haptophyta</taxon>
        <taxon>Prymnesiophyceae</taxon>
        <taxon>Prymnesiales</taxon>
        <taxon>Prymnesiaceae</taxon>
        <taxon>Prymnesium</taxon>
    </lineage>
</organism>
<proteinExistence type="inferred from homology"/>
<gene>
    <name evidence="4" type="ORF">AB1Y20_019150</name>
</gene>
<comment type="caution">
    <text evidence="2">Lacks conserved residue(s) required for the propagation of feature annotation.</text>
</comment>
<evidence type="ECO:0000313" key="5">
    <source>
        <dbReference type="Proteomes" id="UP001515480"/>
    </source>
</evidence>
<dbReference type="AlphaFoldDB" id="A0AB34JU69"/>
<dbReference type="GO" id="GO:0016757">
    <property type="term" value="F:glycosyltransferase activity"/>
    <property type="evidence" value="ECO:0007669"/>
    <property type="project" value="InterPro"/>
</dbReference>
<dbReference type="PROSITE" id="PS01186">
    <property type="entry name" value="EGF_2"/>
    <property type="match status" value="2"/>
</dbReference>
<dbReference type="Pfam" id="PF23106">
    <property type="entry name" value="EGF_Teneurin"/>
    <property type="match status" value="2"/>
</dbReference>
<keyword evidence="2" id="KW-1015">Disulfide bond</keyword>
<accession>A0AB34JU69</accession>
<feature type="domain" description="EGF-like" evidence="3">
    <location>
        <begin position="27"/>
        <end position="60"/>
    </location>
</feature>
<dbReference type="PROSITE" id="PS50026">
    <property type="entry name" value="EGF_3"/>
    <property type="match status" value="1"/>
</dbReference>
<dbReference type="InterPro" id="IPR004263">
    <property type="entry name" value="Exostosin"/>
</dbReference>
<evidence type="ECO:0000256" key="1">
    <source>
        <dbReference type="ARBA" id="ARBA00010271"/>
    </source>
</evidence>
<dbReference type="EMBL" id="JBGBPQ010000005">
    <property type="protein sequence ID" value="KAL1524245.1"/>
    <property type="molecule type" value="Genomic_DNA"/>
</dbReference>
<dbReference type="PANTHER" id="PTHR11062:SF281">
    <property type="entry name" value="EXOSTOSIN-LIKE 2"/>
    <property type="match status" value="1"/>
</dbReference>
<evidence type="ECO:0000256" key="2">
    <source>
        <dbReference type="PROSITE-ProRule" id="PRU00076"/>
    </source>
</evidence>
<dbReference type="InterPro" id="IPR009030">
    <property type="entry name" value="Growth_fac_rcpt_cys_sf"/>
</dbReference>
<evidence type="ECO:0000313" key="4">
    <source>
        <dbReference type="EMBL" id="KAL1524245.1"/>
    </source>
</evidence>
<reference evidence="4 5" key="1">
    <citation type="journal article" date="2024" name="Science">
        <title>Giant polyketide synthase enzymes in the biosynthesis of giant marine polyether toxins.</title>
        <authorList>
            <person name="Fallon T.R."/>
            <person name="Shende V.V."/>
            <person name="Wierzbicki I.H."/>
            <person name="Pendleton A.L."/>
            <person name="Watervoot N.F."/>
            <person name="Auber R.P."/>
            <person name="Gonzalez D.J."/>
            <person name="Wisecaver J.H."/>
            <person name="Moore B.S."/>
        </authorList>
    </citation>
    <scope>NUCLEOTIDE SEQUENCE [LARGE SCALE GENOMIC DNA]</scope>
    <source>
        <strain evidence="4 5">12B1</strain>
    </source>
</reference>
<dbReference type="InterPro" id="IPR040911">
    <property type="entry name" value="Exostosin_GT47"/>
</dbReference>
<dbReference type="Gene3D" id="2.10.25.10">
    <property type="entry name" value="Laminin"/>
    <property type="match status" value="2"/>
</dbReference>
<feature type="disulfide bond" evidence="2">
    <location>
        <begin position="50"/>
        <end position="59"/>
    </location>
</feature>
<evidence type="ECO:0000259" key="3">
    <source>
        <dbReference type="PROSITE" id="PS50026"/>
    </source>
</evidence>
<dbReference type="Proteomes" id="UP001515480">
    <property type="component" value="Unassembled WGS sequence"/>
</dbReference>
<keyword evidence="5" id="KW-1185">Reference proteome</keyword>
<dbReference type="Pfam" id="PF03016">
    <property type="entry name" value="Exostosin_GT47"/>
    <property type="match status" value="1"/>
</dbReference>
<keyword evidence="2" id="KW-0245">EGF-like domain</keyword>
<dbReference type="PANTHER" id="PTHR11062">
    <property type="entry name" value="EXOSTOSIN HEPARAN SULFATE GLYCOSYLTRANSFERASE -RELATED"/>
    <property type="match status" value="1"/>
</dbReference>
<sequence>MEAIGVLPDAGREPRPANGLSFAPIRLARPCPTDCGAHGVCDPLSGRCSCQLGWAGEACATRSFPACRLGGTAAQPWPEIAPPCAQLRKLSPVACECVAQCLLDAREVCGPLSFGCQRPWKRNGRLGRRKKAELDLTTREGFFAALHCLAHPPNGSIDVHSGLPPHPSARLMPFAQFQTHGYDARATPASLPLGAFGAGGAGRDMRAAGAAWVQPDQCPGGCNARGRCLRAPQRRRAKWRARGEAAETSCVCIDGAYGAACEHVCHNDCFNDCSGHGECIHGWCRCSPGWFGVDCSDTIGLRYRRATMHHDVFQFGRGPPDAQLHLLPPEVRVHAERLRRAVFVYELPAAVNREAEAWMWRQWGSLGGYGCDPVYNRRIYAAQSHFDSQLLHDDFARTLDASRAKLFYVPVFLNQRVTWGADLADTMLSALRYLRHAHPYWNASGGKDHVWFIFGERQTCAVPKEIKDVSIIVGHWGDLDCISDAKDVVVPTITPIQHDLPRFERKLQPAMRRASTSSFARTGPLLLFAGGITSFGASQDNIRPSGNDSAAKQEKWLRRVTANRCARPEVSCREVYSMGVRQAVWRQKLYLEPDMRIVSAGIPDYLTAVPQAHFCLHTEGNGWGARVVDYMAMECLPLMVNDRMVFPYANVIDWKTFSLHLLKRQIPEIPTILRNISAQSQMAMHAQLRRYKRAFVWWRPDGLAYEYTLAALGHRLVSWSQQ</sequence>
<protein>
    <recommendedName>
        <fullName evidence="3">EGF-like domain-containing protein</fullName>
    </recommendedName>
</protein>
<feature type="disulfide bond" evidence="2">
    <location>
        <begin position="31"/>
        <end position="41"/>
    </location>
</feature>
<dbReference type="SMART" id="SM00181">
    <property type="entry name" value="EGF"/>
    <property type="match status" value="3"/>
</dbReference>
<comment type="similarity">
    <text evidence="1">Belongs to the glycosyltransferase 47 family.</text>
</comment>
<dbReference type="InterPro" id="IPR000742">
    <property type="entry name" value="EGF"/>
</dbReference>
<dbReference type="SUPFAM" id="SSF57184">
    <property type="entry name" value="Growth factor receptor domain"/>
    <property type="match status" value="1"/>
</dbReference>
<comment type="caution">
    <text evidence="4">The sequence shown here is derived from an EMBL/GenBank/DDBJ whole genome shotgun (WGS) entry which is preliminary data.</text>
</comment>